<dbReference type="EMBL" id="PNHE01000002">
    <property type="protein sequence ID" value="PMC59046.1"/>
    <property type="molecule type" value="Genomic_DNA"/>
</dbReference>
<dbReference type="Proteomes" id="UP000235682">
    <property type="component" value="Unassembled WGS sequence"/>
</dbReference>
<evidence type="ECO:0000313" key="3">
    <source>
        <dbReference type="EMBL" id="PMC59046.1"/>
    </source>
</evidence>
<protein>
    <submittedName>
        <fullName evidence="3">DegV family protein</fullName>
    </submittedName>
</protein>
<dbReference type="Gene3D" id="3.30.1180.10">
    <property type="match status" value="1"/>
</dbReference>
<dbReference type="STRING" id="84521.SAMN04487994_10034"/>
<dbReference type="AlphaFoldDB" id="A0A2N6SPS7"/>
<organism evidence="3 4">
    <name type="scientific">Dolosicoccus paucivorans</name>
    <dbReference type="NCBI Taxonomy" id="84521"/>
    <lineage>
        <taxon>Bacteria</taxon>
        <taxon>Bacillati</taxon>
        <taxon>Bacillota</taxon>
        <taxon>Bacilli</taxon>
        <taxon>Lactobacillales</taxon>
        <taxon>Aerococcaceae</taxon>
        <taxon>Dolosicoccus</taxon>
    </lineage>
</organism>
<dbReference type="InterPro" id="IPR003797">
    <property type="entry name" value="DegV"/>
</dbReference>
<dbReference type="RefSeq" id="WP_102227663.1">
    <property type="nucleotide sequence ID" value="NZ_PNFY01000012.1"/>
</dbReference>
<comment type="function">
    <text evidence="1">May bind long-chain fatty acids, such as palmitate, and may play a role in lipid transport or fatty acid metabolism.</text>
</comment>
<keyword evidence="2" id="KW-0446">Lipid-binding</keyword>
<accession>A0A2N6SPS7</accession>
<comment type="caution">
    <text evidence="3">The sequence shown here is derived from an EMBL/GenBank/DDBJ whole genome shotgun (WGS) entry which is preliminary data.</text>
</comment>
<evidence type="ECO:0000313" key="4">
    <source>
        <dbReference type="Proteomes" id="UP000235682"/>
    </source>
</evidence>
<dbReference type="InterPro" id="IPR050270">
    <property type="entry name" value="DegV_domain_contain"/>
</dbReference>
<dbReference type="NCBIfam" id="TIGR00762">
    <property type="entry name" value="DegV"/>
    <property type="match status" value="1"/>
</dbReference>
<proteinExistence type="predicted"/>
<dbReference type="OrthoDB" id="9775494at2"/>
<dbReference type="PANTHER" id="PTHR33434:SF2">
    <property type="entry name" value="FATTY ACID-BINDING PROTEIN TM_1468"/>
    <property type="match status" value="1"/>
</dbReference>
<gene>
    <name evidence="3" type="ORF">CJ205_00860</name>
</gene>
<keyword evidence="4" id="KW-1185">Reference proteome</keyword>
<dbReference type="PROSITE" id="PS51482">
    <property type="entry name" value="DEGV"/>
    <property type="match status" value="1"/>
</dbReference>
<name>A0A2N6SPS7_9LACT</name>
<evidence type="ECO:0000256" key="2">
    <source>
        <dbReference type="ARBA" id="ARBA00023121"/>
    </source>
</evidence>
<reference evidence="3 4" key="1">
    <citation type="submission" date="2017-09" db="EMBL/GenBank/DDBJ databases">
        <title>Bacterial strain isolated from the female urinary microbiota.</title>
        <authorList>
            <person name="Thomas-White K."/>
            <person name="Kumar N."/>
            <person name="Forster S."/>
            <person name="Putonti C."/>
            <person name="Lawley T."/>
            <person name="Wolfe A.J."/>
        </authorList>
    </citation>
    <scope>NUCLEOTIDE SEQUENCE [LARGE SCALE GENOMIC DNA]</scope>
    <source>
        <strain evidence="3 4">UMB0852</strain>
    </source>
</reference>
<dbReference type="Gene3D" id="3.40.50.10170">
    <property type="match status" value="1"/>
</dbReference>
<dbReference type="InterPro" id="IPR043168">
    <property type="entry name" value="DegV_C"/>
</dbReference>
<dbReference type="PANTHER" id="PTHR33434">
    <property type="entry name" value="DEGV DOMAIN-CONTAINING PROTEIN DR_1986-RELATED"/>
    <property type="match status" value="1"/>
</dbReference>
<dbReference type="Pfam" id="PF02645">
    <property type="entry name" value="DegV"/>
    <property type="match status" value="1"/>
</dbReference>
<sequence length="299" mass="33157">MNKGSDQRMKTAFIIDSTAGLTDPTLLNHPDVYIVNLSIHFEDGQTFLDTSDPETLTQLYEAMEQQKTIPTTSQPALGDYYELVESIIEKGYESIIAIHLSSPLSGTYQSARMILEEYSDQVNTACIDSKGASVVMMNLLESGLYLVERGDSFEKIVQTLEDLVANSYIYILVGGLDHLVKGGRLSHGSALLGNLLRINPILKVLDDGTVEVVEKVRTRKRAHQRYVELVKEYIKDHPGPVRVFLAHTQNEKEMKEVKELIESAIPSVKVQMENLTPVIGVHLGTGCLGLGLTPDIFSH</sequence>
<evidence type="ECO:0000256" key="1">
    <source>
        <dbReference type="ARBA" id="ARBA00003238"/>
    </source>
</evidence>
<dbReference type="SUPFAM" id="SSF82549">
    <property type="entry name" value="DAK1/DegV-like"/>
    <property type="match status" value="1"/>
</dbReference>
<dbReference type="GO" id="GO:0008289">
    <property type="term" value="F:lipid binding"/>
    <property type="evidence" value="ECO:0007669"/>
    <property type="project" value="UniProtKB-KW"/>
</dbReference>